<keyword evidence="2" id="KW-1133">Transmembrane helix</keyword>
<keyword evidence="2" id="KW-0472">Membrane</keyword>
<feature type="transmembrane region" description="Helical" evidence="2">
    <location>
        <begin position="6"/>
        <end position="25"/>
    </location>
</feature>
<name>I2GTZ1_9BACT</name>
<keyword evidence="2" id="KW-0812">Transmembrane</keyword>
<evidence type="ECO:0000313" key="3">
    <source>
        <dbReference type="EMBL" id="CCH57592.1"/>
    </source>
</evidence>
<dbReference type="Proteomes" id="UP000009309">
    <property type="component" value="Plasmid pFLIM01"/>
</dbReference>
<evidence type="ECO:0000256" key="2">
    <source>
        <dbReference type="SAM" id="Phobius"/>
    </source>
</evidence>
<dbReference type="EMBL" id="HE805916">
    <property type="protein sequence ID" value="CCH57592.1"/>
    <property type="molecule type" value="Genomic_DNA"/>
</dbReference>
<dbReference type="OrthoDB" id="939818at2"/>
<accession>I2GTZ1</accession>
<keyword evidence="3" id="KW-0614">Plasmid</keyword>
<protein>
    <submittedName>
        <fullName evidence="3">Uncharacterized protein</fullName>
    </submittedName>
</protein>
<keyword evidence="4" id="KW-1185">Reference proteome</keyword>
<proteinExistence type="predicted"/>
<reference evidence="3 4" key="1">
    <citation type="journal article" date="2012" name="J. Bacteriol.">
        <title>Genome Sequence of the Filamentous Bacterium Fibrisoma limi BUZ 3T.</title>
        <authorList>
            <person name="Filippini M."/>
            <person name="Qi W."/>
            <person name="Jaenicke S."/>
            <person name="Goesmann A."/>
            <person name="Smits T.H."/>
            <person name="Bagheri H.C."/>
        </authorList>
    </citation>
    <scope>NUCLEOTIDE SEQUENCE [LARGE SCALE GENOMIC DNA]</scope>
    <source>
        <strain evidence="4">BUZ 3T</strain>
        <plasmid evidence="3 4">pFLIM01</plasmid>
    </source>
</reference>
<gene>
    <name evidence="3" type="ORF">BN8_p06785</name>
</gene>
<organism evidence="3 4">
    <name type="scientific">Fibrisoma limi BUZ 3</name>
    <dbReference type="NCBI Taxonomy" id="1185876"/>
    <lineage>
        <taxon>Bacteria</taxon>
        <taxon>Pseudomonadati</taxon>
        <taxon>Bacteroidota</taxon>
        <taxon>Cytophagia</taxon>
        <taxon>Cytophagales</taxon>
        <taxon>Spirosomataceae</taxon>
        <taxon>Fibrisoma</taxon>
    </lineage>
</organism>
<evidence type="ECO:0000256" key="1">
    <source>
        <dbReference type="SAM" id="MobiDB-lite"/>
    </source>
</evidence>
<sequence>MMDTILLIIGIIGFSISVWVLRGYLINTPSALTKKDQIDKGEPEQTSNNAAEPVTYVTLEEHQKVLARLAELERGSESASKPILQTDPAMSTPGAGRIGEKDKNDISSAEPEVSEAWQKIFALQEAYRRERERERETDYEREQSLFDLSEGFDGQFSPNTNQLPLPEEERMNQRLLDNQLEDGEALDVYQARMNQFAQLTKEVLVTRLDVFDKQLREQQERHQAMLLTIIRSLIDKTPGDANLKSVVQSSYVAASKEISNEDSEPNRISFAEMFSQHVGK</sequence>
<dbReference type="AlphaFoldDB" id="I2GTZ1"/>
<feature type="region of interest" description="Disordered" evidence="1">
    <location>
        <begin position="76"/>
        <end position="99"/>
    </location>
</feature>
<dbReference type="RefSeq" id="WP_015056927.1">
    <property type="nucleotide sequence ID" value="NC_019017.1"/>
</dbReference>
<evidence type="ECO:0000313" key="4">
    <source>
        <dbReference type="Proteomes" id="UP000009309"/>
    </source>
</evidence>
<geneLocation type="plasmid" evidence="3 4">
    <name>pFLIM01</name>
</geneLocation>